<name>A0A2P2IS23_RHIMU</name>
<accession>A0A2P2IS23</accession>
<proteinExistence type="predicted"/>
<reference evidence="1" key="1">
    <citation type="submission" date="2018-02" db="EMBL/GenBank/DDBJ databases">
        <title>Rhizophora mucronata_Transcriptome.</title>
        <authorList>
            <person name="Meera S.P."/>
            <person name="Sreeshan A."/>
            <person name="Augustine A."/>
        </authorList>
    </citation>
    <scope>NUCLEOTIDE SEQUENCE</scope>
    <source>
        <tissue evidence="1">Leaf</tissue>
    </source>
</reference>
<protein>
    <submittedName>
        <fullName evidence="1">Uncharacterized protein</fullName>
    </submittedName>
</protein>
<sequence>MNSFSYCLLFSC</sequence>
<evidence type="ECO:0000313" key="1">
    <source>
        <dbReference type="EMBL" id="MBW84010.1"/>
    </source>
</evidence>
<organism evidence="1">
    <name type="scientific">Rhizophora mucronata</name>
    <name type="common">Asiatic mangrove</name>
    <dbReference type="NCBI Taxonomy" id="61149"/>
    <lineage>
        <taxon>Eukaryota</taxon>
        <taxon>Viridiplantae</taxon>
        <taxon>Streptophyta</taxon>
        <taxon>Embryophyta</taxon>
        <taxon>Tracheophyta</taxon>
        <taxon>Spermatophyta</taxon>
        <taxon>Magnoliopsida</taxon>
        <taxon>eudicotyledons</taxon>
        <taxon>Gunneridae</taxon>
        <taxon>Pentapetalae</taxon>
        <taxon>rosids</taxon>
        <taxon>fabids</taxon>
        <taxon>Malpighiales</taxon>
        <taxon>Rhizophoraceae</taxon>
        <taxon>Rhizophora</taxon>
    </lineage>
</organism>
<dbReference type="EMBL" id="GGEC01003527">
    <property type="protein sequence ID" value="MBW84010.1"/>
    <property type="molecule type" value="Transcribed_RNA"/>
</dbReference>